<dbReference type="AlphaFoldDB" id="A0AAV4MXG4"/>
<accession>A0AAV4MXG4</accession>
<comment type="caution">
    <text evidence="1">The sequence shown here is derived from an EMBL/GenBank/DDBJ whole genome shotgun (WGS) entry which is preliminary data.</text>
</comment>
<dbReference type="EMBL" id="BPLR01002662">
    <property type="protein sequence ID" value="GIX76428.1"/>
    <property type="molecule type" value="Genomic_DNA"/>
</dbReference>
<keyword evidence="2" id="KW-1185">Reference proteome</keyword>
<reference evidence="1 2" key="1">
    <citation type="submission" date="2021-06" db="EMBL/GenBank/DDBJ databases">
        <title>Caerostris extrusa draft genome.</title>
        <authorList>
            <person name="Kono N."/>
            <person name="Arakawa K."/>
        </authorList>
    </citation>
    <scope>NUCLEOTIDE SEQUENCE [LARGE SCALE GENOMIC DNA]</scope>
</reference>
<proteinExistence type="predicted"/>
<protein>
    <submittedName>
        <fullName evidence="1">Uncharacterized protein</fullName>
    </submittedName>
</protein>
<gene>
    <name evidence="1" type="ORF">CEXT_111231</name>
</gene>
<evidence type="ECO:0000313" key="1">
    <source>
        <dbReference type="EMBL" id="GIX76428.1"/>
    </source>
</evidence>
<name>A0AAV4MXG4_CAEEX</name>
<dbReference type="Proteomes" id="UP001054945">
    <property type="component" value="Unassembled WGS sequence"/>
</dbReference>
<evidence type="ECO:0000313" key="2">
    <source>
        <dbReference type="Proteomes" id="UP001054945"/>
    </source>
</evidence>
<sequence length="82" mass="9415">MRTVPFRTRNSRDEHYVLHSKMSSTRCTGLRATYPHQHLCCPSPPLETWSRRTTVSSVLSLSLHFFSPSGGFREDLAVHLKD</sequence>
<organism evidence="1 2">
    <name type="scientific">Caerostris extrusa</name>
    <name type="common">Bark spider</name>
    <name type="synonym">Caerostris bankana</name>
    <dbReference type="NCBI Taxonomy" id="172846"/>
    <lineage>
        <taxon>Eukaryota</taxon>
        <taxon>Metazoa</taxon>
        <taxon>Ecdysozoa</taxon>
        <taxon>Arthropoda</taxon>
        <taxon>Chelicerata</taxon>
        <taxon>Arachnida</taxon>
        <taxon>Araneae</taxon>
        <taxon>Araneomorphae</taxon>
        <taxon>Entelegynae</taxon>
        <taxon>Araneoidea</taxon>
        <taxon>Araneidae</taxon>
        <taxon>Caerostris</taxon>
    </lineage>
</organism>